<evidence type="ECO:0008006" key="4">
    <source>
        <dbReference type="Google" id="ProtNLM"/>
    </source>
</evidence>
<proteinExistence type="predicted"/>
<evidence type="ECO:0000313" key="3">
    <source>
        <dbReference type="Proteomes" id="UP000198848"/>
    </source>
</evidence>
<dbReference type="OrthoDB" id="8638at2157"/>
<dbReference type="STRING" id="1095778.SAMN04489842_4053"/>
<dbReference type="SUPFAM" id="SSF50998">
    <property type="entry name" value="Quinoprotein alcohol dehydrogenase-like"/>
    <property type="match status" value="1"/>
</dbReference>
<feature type="compositionally biased region" description="Basic and acidic residues" evidence="1">
    <location>
        <begin position="551"/>
        <end position="574"/>
    </location>
</feature>
<organism evidence="2 3">
    <name type="scientific">Natronobacterium texcoconense</name>
    <dbReference type="NCBI Taxonomy" id="1095778"/>
    <lineage>
        <taxon>Archaea</taxon>
        <taxon>Methanobacteriati</taxon>
        <taxon>Methanobacteriota</taxon>
        <taxon>Stenosarchaea group</taxon>
        <taxon>Halobacteria</taxon>
        <taxon>Halobacteriales</taxon>
        <taxon>Natrialbaceae</taxon>
        <taxon>Natronobacterium</taxon>
    </lineage>
</organism>
<keyword evidence="3" id="KW-1185">Reference proteome</keyword>
<dbReference type="AlphaFoldDB" id="A0A1H1J2G8"/>
<dbReference type="EMBL" id="FNLC01000007">
    <property type="protein sequence ID" value="SDR44119.1"/>
    <property type="molecule type" value="Genomic_DNA"/>
</dbReference>
<protein>
    <recommendedName>
        <fullName evidence="4">PQQ-like domain-containing protein</fullName>
    </recommendedName>
</protein>
<feature type="region of interest" description="Disordered" evidence="1">
    <location>
        <begin position="907"/>
        <end position="931"/>
    </location>
</feature>
<feature type="compositionally biased region" description="Low complexity" evidence="1">
    <location>
        <begin position="910"/>
        <end position="931"/>
    </location>
</feature>
<evidence type="ECO:0000313" key="2">
    <source>
        <dbReference type="EMBL" id="SDR44119.1"/>
    </source>
</evidence>
<feature type="region of interest" description="Disordered" evidence="1">
    <location>
        <begin position="532"/>
        <end position="590"/>
    </location>
</feature>
<name>A0A1H1J2G8_NATTX</name>
<gene>
    <name evidence="2" type="ORF">SAMN04489842_4053</name>
</gene>
<dbReference type="Proteomes" id="UP000198848">
    <property type="component" value="Unassembled WGS sequence"/>
</dbReference>
<accession>A0A1H1J2G8</accession>
<sequence length="931" mass="98065">MADRYRQVGSFESGRVAAVGVGDEIIAIGLEDCVEVVDGSRSVEIDHGERVVDVAVADRILVLSPAELTTYSRDGDRLWSQELEDAHAIAAITDRGLCGILGPDRFRAVDVATGRERFDVERSRPGGSDDDLLAVPTGFLIATWSFLTHVDADGEVDFDRDLSAVVRSVGRCEDAIVATLQSDQVVGIQAGTGELRWRTELEATHVAPVGEGAVLVRTADGIRAVDPEGTTEPVGDIPDGDVYATADGTTVCSVHDGTVSIHVHGGDRLSLAVATDTVGAGGTIDVEVTNPTDRERTVSLAVDAAGCSLSPSDRTVTVAPDETVLAEFPVAAVQSEGHAALEVAVDGSVTLRETIALEDATSGEVAVETDLEPIGIEDGVVELAVTVENVGDVALDSVRLLETGDSSDEMAPDETWTTTVPQPYEPDRRVSVGLEVVRGDRRREYAPTCSLPPAPTIDLEANGDVLRATVAVAGEVAVSDRLVLEVPGVDRVQSPVTIDGEDLLLVVPRYDGGTARIGFDAIDVDERIRLSGSGPFATPADSSDPRSQNRVRTERDETRESPANDSAPRADRGSPDAGTDPGLAVHRRVSDDSPVLGHAVRDRLVVENEGDTAADVSLTVDGDRLEVGPLAPGESTALERIVSGVSSDGIVLPRATLEADGRTVDRLSEHRLDVARSGVAVRAAVDPADGRIVADLANRTDRDCRVLGVELAEQGAESVGERLAAGETTTVSIGPDADRRRALEGDTAALSLPIRYADGEEETIDALAAVVALESGSAATESGSEDALLTTEIGSETRAAGEYGSVVLVFENGSDRTLSNVSVSATGDPIDETFYSAAHREVLEAGDWIEHFVDLEAGVDDPTFEATVEYALEDVEREYTVRASGPAVADEDDWTDDHLAAWSVDRIDESTSSTPSVPTLPPSLATPFRTR</sequence>
<reference evidence="3" key="1">
    <citation type="submission" date="2016-10" db="EMBL/GenBank/DDBJ databases">
        <authorList>
            <person name="Varghese N."/>
            <person name="Submissions S."/>
        </authorList>
    </citation>
    <scope>NUCLEOTIDE SEQUENCE [LARGE SCALE GENOMIC DNA]</scope>
    <source>
        <strain evidence="3">DSM 24767</strain>
    </source>
</reference>
<dbReference type="InterPro" id="IPR011047">
    <property type="entry name" value="Quinoprotein_ADH-like_sf"/>
</dbReference>
<evidence type="ECO:0000256" key="1">
    <source>
        <dbReference type="SAM" id="MobiDB-lite"/>
    </source>
</evidence>
<dbReference type="RefSeq" id="WP_090386050.1">
    <property type="nucleotide sequence ID" value="NZ_FNLC01000007.1"/>
</dbReference>